<protein>
    <recommendedName>
        <fullName evidence="3">F-box protein</fullName>
    </recommendedName>
</protein>
<sequence length="337" mass="37307">MAWLPTITSRCTRLEHVTPFPRGTRDWRDQAGRIVSKCVRSWDSIKSLRTDIVDSAAFQYLSRCGELRHLQLCDNPSALPSNENGAAFPALETLYLDGEVKAPTRFLEWADGISIVDFTEECPPWTTADEVHALFSAVPTGISHFSLKHFAFDDHYDSFDAANVHVHLIRSSSLRRLFCFTNLTSVSILSAVGVDMDDTTATDMARSWPHIQRLELQSFYGTPVPPATLQCLQAFAKYCPHLTKLCMSFDATVIPDSHGDLSLESLEHLDVEGSPIRDAACVAPYIKAIFPKLRSIGTLLDSLEGDHELGAGVVPGVVGSHAGWKNVETLLIYDENM</sequence>
<accession>A0AAD7FCZ1</accession>
<organism evidence="1 2">
    <name type="scientific">Roridomyces roridus</name>
    <dbReference type="NCBI Taxonomy" id="1738132"/>
    <lineage>
        <taxon>Eukaryota</taxon>
        <taxon>Fungi</taxon>
        <taxon>Dikarya</taxon>
        <taxon>Basidiomycota</taxon>
        <taxon>Agaricomycotina</taxon>
        <taxon>Agaricomycetes</taxon>
        <taxon>Agaricomycetidae</taxon>
        <taxon>Agaricales</taxon>
        <taxon>Marasmiineae</taxon>
        <taxon>Mycenaceae</taxon>
        <taxon>Roridomyces</taxon>
    </lineage>
</organism>
<evidence type="ECO:0000313" key="2">
    <source>
        <dbReference type="Proteomes" id="UP001221142"/>
    </source>
</evidence>
<comment type="caution">
    <text evidence="1">The sequence shown here is derived from an EMBL/GenBank/DDBJ whole genome shotgun (WGS) entry which is preliminary data.</text>
</comment>
<dbReference type="AlphaFoldDB" id="A0AAD7FCZ1"/>
<dbReference type="SUPFAM" id="SSF52047">
    <property type="entry name" value="RNI-like"/>
    <property type="match status" value="1"/>
</dbReference>
<dbReference type="InterPro" id="IPR032675">
    <property type="entry name" value="LRR_dom_sf"/>
</dbReference>
<gene>
    <name evidence="1" type="ORF">FB45DRAFT_302910</name>
</gene>
<proteinExistence type="predicted"/>
<name>A0AAD7FCZ1_9AGAR</name>
<dbReference type="EMBL" id="JARKIF010000030">
    <property type="protein sequence ID" value="KAJ7612720.1"/>
    <property type="molecule type" value="Genomic_DNA"/>
</dbReference>
<evidence type="ECO:0000313" key="1">
    <source>
        <dbReference type="EMBL" id="KAJ7612720.1"/>
    </source>
</evidence>
<reference evidence="1" key="1">
    <citation type="submission" date="2023-03" db="EMBL/GenBank/DDBJ databases">
        <title>Massive genome expansion in bonnet fungi (Mycena s.s.) driven by repeated elements and novel gene families across ecological guilds.</title>
        <authorList>
            <consortium name="Lawrence Berkeley National Laboratory"/>
            <person name="Harder C.B."/>
            <person name="Miyauchi S."/>
            <person name="Viragh M."/>
            <person name="Kuo A."/>
            <person name="Thoen E."/>
            <person name="Andreopoulos B."/>
            <person name="Lu D."/>
            <person name="Skrede I."/>
            <person name="Drula E."/>
            <person name="Henrissat B."/>
            <person name="Morin E."/>
            <person name="Kohler A."/>
            <person name="Barry K."/>
            <person name="LaButti K."/>
            <person name="Morin E."/>
            <person name="Salamov A."/>
            <person name="Lipzen A."/>
            <person name="Mereny Z."/>
            <person name="Hegedus B."/>
            <person name="Baldrian P."/>
            <person name="Stursova M."/>
            <person name="Weitz H."/>
            <person name="Taylor A."/>
            <person name="Grigoriev I.V."/>
            <person name="Nagy L.G."/>
            <person name="Martin F."/>
            <person name="Kauserud H."/>
        </authorList>
    </citation>
    <scope>NUCLEOTIDE SEQUENCE</scope>
    <source>
        <strain evidence="1">9284</strain>
    </source>
</reference>
<keyword evidence="2" id="KW-1185">Reference proteome</keyword>
<evidence type="ECO:0008006" key="3">
    <source>
        <dbReference type="Google" id="ProtNLM"/>
    </source>
</evidence>
<dbReference type="Gene3D" id="3.80.10.10">
    <property type="entry name" value="Ribonuclease Inhibitor"/>
    <property type="match status" value="1"/>
</dbReference>
<dbReference type="Proteomes" id="UP001221142">
    <property type="component" value="Unassembled WGS sequence"/>
</dbReference>